<keyword evidence="4" id="KW-1133">Transmembrane helix</keyword>
<keyword evidence="2 3" id="KW-0443">Lipid metabolism</keyword>
<protein>
    <recommendedName>
        <fullName evidence="5">PLA2c domain-containing protein</fullName>
    </recommendedName>
</protein>
<evidence type="ECO:0000313" key="7">
    <source>
        <dbReference type="Proteomes" id="UP000694397"/>
    </source>
</evidence>
<reference evidence="6" key="3">
    <citation type="submission" date="2025-09" db="UniProtKB">
        <authorList>
            <consortium name="Ensembl"/>
        </authorList>
    </citation>
    <scope>IDENTIFICATION</scope>
</reference>
<evidence type="ECO:0000313" key="6">
    <source>
        <dbReference type="Ensembl" id="ENSSFOP00015041794.1"/>
    </source>
</evidence>
<reference evidence="6" key="2">
    <citation type="submission" date="2025-08" db="UniProtKB">
        <authorList>
            <consortium name="Ensembl"/>
        </authorList>
    </citation>
    <scope>IDENTIFICATION</scope>
</reference>
<dbReference type="Proteomes" id="UP000694397">
    <property type="component" value="Unassembled WGS sequence"/>
</dbReference>
<dbReference type="Pfam" id="PF01735">
    <property type="entry name" value="PLA2_B"/>
    <property type="match status" value="1"/>
</dbReference>
<dbReference type="PROSITE" id="PS51210">
    <property type="entry name" value="PLA2C"/>
    <property type="match status" value="1"/>
</dbReference>
<dbReference type="Ensembl" id="ENSSFOT00015042088.1">
    <property type="protein sequence ID" value="ENSSFOP00015041794.1"/>
    <property type="gene ID" value="ENSSFOG00015025650.1"/>
</dbReference>
<reference evidence="7" key="1">
    <citation type="submission" date="2019-04" db="EMBL/GenBank/DDBJ databases">
        <authorList>
            <consortium name="Wellcome Sanger Institute Data Sharing"/>
        </authorList>
    </citation>
    <scope>NUCLEOTIDE SEQUENCE [LARGE SCALE GENOMIC DNA]</scope>
</reference>
<evidence type="ECO:0000256" key="3">
    <source>
        <dbReference type="PROSITE-ProRule" id="PRU00555"/>
    </source>
</evidence>
<evidence type="ECO:0000259" key="5">
    <source>
        <dbReference type="PROSITE" id="PS51210"/>
    </source>
</evidence>
<evidence type="ECO:0000256" key="2">
    <source>
        <dbReference type="ARBA" id="ARBA00023098"/>
    </source>
</evidence>
<gene>
    <name evidence="6" type="primary">LOC108927996</name>
</gene>
<keyword evidence="4" id="KW-0812">Transmembrane</keyword>
<keyword evidence="1 3" id="KW-0378">Hydrolase</keyword>
<dbReference type="SMART" id="SM00022">
    <property type="entry name" value="PLAc"/>
    <property type="match status" value="1"/>
</dbReference>
<dbReference type="SUPFAM" id="SSF52151">
    <property type="entry name" value="FabD/lysophospholipase-like"/>
    <property type="match status" value="1"/>
</dbReference>
<evidence type="ECO:0000256" key="1">
    <source>
        <dbReference type="ARBA" id="ARBA00022801"/>
    </source>
</evidence>
<dbReference type="PANTHER" id="PTHR10728:SF39">
    <property type="entry name" value="CYTOSOLIC PHOSPHOLIPASE A2 GAMMA"/>
    <property type="match status" value="1"/>
</dbReference>
<dbReference type="GO" id="GO:0047498">
    <property type="term" value="F:calcium-dependent phospholipase A2 activity"/>
    <property type="evidence" value="ECO:0007669"/>
    <property type="project" value="TreeGrafter"/>
</dbReference>
<dbReference type="GO" id="GO:0005829">
    <property type="term" value="C:cytosol"/>
    <property type="evidence" value="ECO:0007669"/>
    <property type="project" value="TreeGrafter"/>
</dbReference>
<keyword evidence="7" id="KW-1185">Reference proteome</keyword>
<dbReference type="GO" id="GO:0005544">
    <property type="term" value="F:calcium-dependent phospholipid binding"/>
    <property type="evidence" value="ECO:0007669"/>
    <property type="project" value="TreeGrafter"/>
</dbReference>
<dbReference type="GO" id="GO:0005654">
    <property type="term" value="C:nucleoplasm"/>
    <property type="evidence" value="ECO:0007669"/>
    <property type="project" value="TreeGrafter"/>
</dbReference>
<dbReference type="GO" id="GO:0046475">
    <property type="term" value="P:glycerophospholipid catabolic process"/>
    <property type="evidence" value="ECO:0007669"/>
    <property type="project" value="TreeGrafter"/>
</dbReference>
<dbReference type="AlphaFoldDB" id="A0A8C9T1M2"/>
<name>A0A8C9T1M2_SCLFO</name>
<organism evidence="6 7">
    <name type="scientific">Scleropages formosus</name>
    <name type="common">Asian bonytongue</name>
    <name type="synonym">Osteoglossum formosum</name>
    <dbReference type="NCBI Taxonomy" id="113540"/>
    <lineage>
        <taxon>Eukaryota</taxon>
        <taxon>Metazoa</taxon>
        <taxon>Chordata</taxon>
        <taxon>Craniata</taxon>
        <taxon>Vertebrata</taxon>
        <taxon>Euteleostomi</taxon>
        <taxon>Actinopterygii</taxon>
        <taxon>Neopterygii</taxon>
        <taxon>Teleostei</taxon>
        <taxon>Osteoglossocephala</taxon>
        <taxon>Osteoglossomorpha</taxon>
        <taxon>Osteoglossiformes</taxon>
        <taxon>Osteoglossidae</taxon>
        <taxon>Scleropages</taxon>
    </lineage>
</organism>
<feature type="domain" description="PLA2c" evidence="5">
    <location>
        <begin position="6"/>
        <end position="483"/>
    </location>
</feature>
<keyword evidence="4" id="KW-0472">Membrane</keyword>
<feature type="transmembrane region" description="Helical" evidence="4">
    <location>
        <begin position="289"/>
        <end position="312"/>
    </location>
</feature>
<proteinExistence type="predicted"/>
<keyword evidence="3" id="KW-0442">Lipid degradation</keyword>
<accession>A0A8C9T1M2</accession>
<dbReference type="Gene3D" id="3.40.1090.10">
    <property type="entry name" value="Cytosolic phospholipase A2 catalytic domain"/>
    <property type="match status" value="1"/>
</dbReference>
<dbReference type="InterPro" id="IPR016035">
    <property type="entry name" value="Acyl_Trfase/lysoPLipase"/>
</dbReference>
<dbReference type="PANTHER" id="PTHR10728">
    <property type="entry name" value="CYTOSOLIC PHOSPHOLIPASE A2"/>
    <property type="match status" value="1"/>
</dbReference>
<dbReference type="GO" id="GO:0005635">
    <property type="term" value="C:nuclear envelope"/>
    <property type="evidence" value="ECO:0007669"/>
    <property type="project" value="TreeGrafter"/>
</dbReference>
<evidence type="ECO:0000256" key="4">
    <source>
        <dbReference type="SAM" id="Phobius"/>
    </source>
</evidence>
<dbReference type="OrthoDB" id="270970at2759"/>
<dbReference type="GO" id="GO:0005509">
    <property type="term" value="F:calcium ion binding"/>
    <property type="evidence" value="ECO:0007669"/>
    <property type="project" value="TreeGrafter"/>
</dbReference>
<dbReference type="GeneTree" id="ENSGT01030000234606"/>
<sequence length="483" mass="54938">MKKAAICYFHSSFSEYVRVSKSLNPKEEEYVKRRQAVVEKYLKDKGTEYKQEHVPVIAVLGSGGGERAMVGLLGALAQMEEEKLLDSITYLCGVSGSTWCMASLYEDPKWSVNVAADKKKIVDRLSDGKFSISDMLDWLSKAVEDENYSLTDFWAATVVFNSIKEVSDESKTQNEGRCHSTNPYPIYTAIDKGLKEDNQTAPCWFEISPHEAGYSHVGAYVDTSLFGSQFENGKPKTPPKEEDMLYLQGLCGSALADGMEDIKQILQWIWDWIRSKVKRAKYLNVKYDFLFLAGFFAVVKILGKTIIAAYNWTWGTKFNFLYKYPVDHIPAALLSDEKRNLEDAGILLNSPYVAALRPERKVDLILSFDFSSDDPFLTVKKAADYCKEAGRPFPSLVIEPGEEKNPKDFYVFKDETKAPIVIHIPLFNTVNCGENIEEWRRRYKTFQGPYSKEMIEDLLLVSSRNVKNNKEKILNEIKAVCAR</sequence>
<dbReference type="InterPro" id="IPR002642">
    <property type="entry name" value="LysoPLipase_cat_dom"/>
</dbReference>